<dbReference type="PANTHER" id="PTHR24106">
    <property type="entry name" value="NACHT, LRR AND CARD DOMAINS-CONTAINING"/>
    <property type="match status" value="1"/>
</dbReference>
<sequence length="363" mass="40027">MVNKACVLTAANIWSSSLAILCLSCPSSAGMSPELLSWQHAVLTCILFASAHIFYSLFRLIHCSLSEISCSSLVSALKSNPSHLTELDLSWNEDLKDSGVKELCGFLQNPECRIQRLMSDWRLKADTTLILGSLNVLKSTNNQILRLNSLNNDYCSLSEISCSSLVSALKSNPAHLTELDLHNNNLKDSGVKELCETMFYSGSDVSDVKVVLPLHCRQMADYLLIHSNDLHGKVCFLLLWFGPVKVSILIHCSLSEVSCSSLVSALKSNPSHLTGLDLSFNAMKDSGVKELCGFLQNPECRIQRLILENCSLSEISCSSLVSALKSNQHLTELDLSNNNMKDSGVKKLCGFLQNPEWRIQRLS</sequence>
<organism evidence="3 4">
    <name type="scientific">Xiphophorus couchianus</name>
    <name type="common">Monterrey platyfish</name>
    <dbReference type="NCBI Taxonomy" id="32473"/>
    <lineage>
        <taxon>Eukaryota</taxon>
        <taxon>Metazoa</taxon>
        <taxon>Chordata</taxon>
        <taxon>Craniata</taxon>
        <taxon>Vertebrata</taxon>
        <taxon>Euteleostomi</taxon>
        <taxon>Actinopterygii</taxon>
        <taxon>Neopterygii</taxon>
        <taxon>Teleostei</taxon>
        <taxon>Neoteleostei</taxon>
        <taxon>Acanthomorphata</taxon>
        <taxon>Ovalentaria</taxon>
        <taxon>Atherinomorphae</taxon>
        <taxon>Cyprinodontiformes</taxon>
        <taxon>Poeciliidae</taxon>
        <taxon>Poeciliinae</taxon>
        <taxon>Xiphophorus</taxon>
    </lineage>
</organism>
<dbReference type="InterPro" id="IPR001611">
    <property type="entry name" value="Leu-rich_rpt"/>
</dbReference>
<dbReference type="InterPro" id="IPR032675">
    <property type="entry name" value="LRR_dom_sf"/>
</dbReference>
<dbReference type="SUPFAM" id="SSF52047">
    <property type="entry name" value="RNI-like"/>
    <property type="match status" value="1"/>
</dbReference>
<dbReference type="PROSITE" id="PS51450">
    <property type="entry name" value="LRR"/>
    <property type="match status" value="1"/>
</dbReference>
<dbReference type="AlphaFoldDB" id="A0A3B5MNZ5"/>
<evidence type="ECO:0000313" key="4">
    <source>
        <dbReference type="Proteomes" id="UP000261380"/>
    </source>
</evidence>
<proteinExistence type="predicted"/>
<dbReference type="InterPro" id="IPR051261">
    <property type="entry name" value="NLR"/>
</dbReference>
<evidence type="ECO:0008006" key="5">
    <source>
        <dbReference type="Google" id="ProtNLM"/>
    </source>
</evidence>
<name>A0A3B5MNZ5_9TELE</name>
<reference evidence="3" key="1">
    <citation type="submission" date="2025-08" db="UniProtKB">
        <authorList>
            <consortium name="Ensembl"/>
        </authorList>
    </citation>
    <scope>IDENTIFICATION</scope>
</reference>
<protein>
    <recommendedName>
        <fullName evidence="5">NACHT LRR and PYD domain-containing protein</fullName>
    </recommendedName>
</protein>
<evidence type="ECO:0000313" key="3">
    <source>
        <dbReference type="Ensembl" id="ENSXCOP00000021204.1"/>
    </source>
</evidence>
<dbReference type="Ensembl" id="ENSXCOT00000021464.1">
    <property type="protein sequence ID" value="ENSXCOP00000021204.1"/>
    <property type="gene ID" value="ENSXCOG00000015859.1"/>
</dbReference>
<accession>A0A3B5MNZ5</accession>
<dbReference type="Proteomes" id="UP000261380">
    <property type="component" value="Unplaced"/>
</dbReference>
<dbReference type="Pfam" id="PF13516">
    <property type="entry name" value="LRR_6"/>
    <property type="match status" value="4"/>
</dbReference>
<keyword evidence="1" id="KW-0433">Leucine-rich repeat</keyword>
<evidence type="ECO:0000256" key="1">
    <source>
        <dbReference type="ARBA" id="ARBA00022614"/>
    </source>
</evidence>
<keyword evidence="2" id="KW-0677">Repeat</keyword>
<reference evidence="3" key="2">
    <citation type="submission" date="2025-09" db="UniProtKB">
        <authorList>
            <consortium name="Ensembl"/>
        </authorList>
    </citation>
    <scope>IDENTIFICATION</scope>
</reference>
<evidence type="ECO:0000256" key="2">
    <source>
        <dbReference type="ARBA" id="ARBA00022737"/>
    </source>
</evidence>
<keyword evidence="4" id="KW-1185">Reference proteome</keyword>
<dbReference type="SMART" id="SM00368">
    <property type="entry name" value="LRR_RI"/>
    <property type="match status" value="5"/>
</dbReference>
<dbReference type="GeneTree" id="ENSGT01150000286904"/>
<dbReference type="Gene3D" id="3.80.10.10">
    <property type="entry name" value="Ribonuclease Inhibitor"/>
    <property type="match status" value="3"/>
</dbReference>